<reference evidence="2 3" key="1">
    <citation type="submission" date="2017-01" db="EMBL/GenBank/DDBJ databases">
        <authorList>
            <person name="Mah S.A."/>
            <person name="Swanson W.J."/>
            <person name="Moy G.W."/>
            <person name="Vacquier V.D."/>
        </authorList>
    </citation>
    <scope>NUCLEOTIDE SEQUENCE [LARGE SCALE GENOMIC DNA]</scope>
    <source>
        <strain evidence="2 3">GSMNP</strain>
    </source>
</reference>
<sequence>MNVEIKDAVNSYTNKQIISNITALPIIGKYDLTVGSIGCWHSHRSLWSEILEKKIGKSLILEDDVDLVNGFKSKISSVMSQLETKNIYWDILYVGHCFQHSPKDPPIISYPVVVQTSTSPVCTHAYAVSLSGI</sequence>
<dbReference type="Pfam" id="PF01755">
    <property type="entry name" value="Glyco_transf_25"/>
    <property type="match status" value="1"/>
</dbReference>
<dbReference type="OrthoDB" id="47375at2759"/>
<dbReference type="EMBL" id="LSSN01002918">
    <property type="protein sequence ID" value="OMJ14757.1"/>
    <property type="molecule type" value="Genomic_DNA"/>
</dbReference>
<organism evidence="2 3">
    <name type="scientific">Smittium culicis</name>
    <dbReference type="NCBI Taxonomy" id="133412"/>
    <lineage>
        <taxon>Eukaryota</taxon>
        <taxon>Fungi</taxon>
        <taxon>Fungi incertae sedis</taxon>
        <taxon>Zoopagomycota</taxon>
        <taxon>Kickxellomycotina</taxon>
        <taxon>Harpellomycetes</taxon>
        <taxon>Harpellales</taxon>
        <taxon>Legeriomycetaceae</taxon>
        <taxon>Smittium</taxon>
    </lineage>
</organism>
<keyword evidence="2" id="KW-0808">Transferase</keyword>
<dbReference type="GO" id="GO:0016740">
    <property type="term" value="F:transferase activity"/>
    <property type="evidence" value="ECO:0007669"/>
    <property type="project" value="UniProtKB-KW"/>
</dbReference>
<feature type="domain" description="Glycosyl transferase family 25" evidence="1">
    <location>
        <begin position="2"/>
        <end position="100"/>
    </location>
</feature>
<protein>
    <submittedName>
        <fullName evidence="2">Putative inactive glycosyltransferase 25 family member 3</fullName>
    </submittedName>
</protein>
<comment type="caution">
    <text evidence="2">The sequence shown here is derived from an EMBL/GenBank/DDBJ whole genome shotgun (WGS) entry which is preliminary data.</text>
</comment>
<dbReference type="AlphaFoldDB" id="A0A1R1XJD6"/>
<evidence type="ECO:0000259" key="1">
    <source>
        <dbReference type="Pfam" id="PF01755"/>
    </source>
</evidence>
<keyword evidence="3" id="KW-1185">Reference proteome</keyword>
<accession>A0A1R1XJD6</accession>
<proteinExistence type="predicted"/>
<dbReference type="Proteomes" id="UP000187283">
    <property type="component" value="Unassembled WGS sequence"/>
</dbReference>
<evidence type="ECO:0000313" key="2">
    <source>
        <dbReference type="EMBL" id="OMJ14757.1"/>
    </source>
</evidence>
<dbReference type="InterPro" id="IPR002654">
    <property type="entry name" value="Glyco_trans_25"/>
</dbReference>
<name>A0A1R1XJD6_9FUNG</name>
<gene>
    <name evidence="2" type="ORF">AYI70_g7692</name>
</gene>
<dbReference type="STRING" id="133412.A0A1R1XJD6"/>
<evidence type="ECO:0000313" key="3">
    <source>
        <dbReference type="Proteomes" id="UP000187283"/>
    </source>
</evidence>